<sequence>MLHLPAFMGYFLAHLLFLDKLRDIPLYELDWQELRRESPVAFPYVLIALVQHNLSLIYDNVPSGVFKEYGLDSILGTATVPLAEPDTVPAHAPPRMRTPCSRHGAREIPNPLPSNQ</sequence>
<proteinExistence type="predicted"/>
<dbReference type="AlphaFoldDB" id="A0A7I7QGT5"/>
<dbReference type="Proteomes" id="UP000467130">
    <property type="component" value="Chromosome"/>
</dbReference>
<feature type="region of interest" description="Disordered" evidence="1">
    <location>
        <begin position="85"/>
        <end position="116"/>
    </location>
</feature>
<accession>A0A7I7QGT5</accession>
<dbReference type="EMBL" id="AP022587">
    <property type="protein sequence ID" value="BBY25458.1"/>
    <property type="molecule type" value="Genomic_DNA"/>
</dbReference>
<dbReference type="RefSeq" id="WP_163793665.1">
    <property type="nucleotide sequence ID" value="NZ_AP022587.1"/>
</dbReference>
<gene>
    <name evidence="2" type="ORF">MSTO_56630</name>
</gene>
<protein>
    <submittedName>
        <fullName evidence="2">Uncharacterized protein</fullName>
    </submittedName>
</protein>
<evidence type="ECO:0000256" key="1">
    <source>
        <dbReference type="SAM" id="MobiDB-lite"/>
    </source>
</evidence>
<organism evidence="2 3">
    <name type="scientific">Mycobacterium stomatepiae</name>
    <dbReference type="NCBI Taxonomy" id="470076"/>
    <lineage>
        <taxon>Bacteria</taxon>
        <taxon>Bacillati</taxon>
        <taxon>Actinomycetota</taxon>
        <taxon>Actinomycetes</taxon>
        <taxon>Mycobacteriales</taxon>
        <taxon>Mycobacteriaceae</taxon>
        <taxon>Mycobacterium</taxon>
        <taxon>Mycobacterium simiae complex</taxon>
    </lineage>
</organism>
<reference evidence="2 3" key="1">
    <citation type="journal article" date="2019" name="Emerg. Microbes Infect.">
        <title>Comprehensive subspecies identification of 175 nontuberculous mycobacteria species based on 7547 genomic profiles.</title>
        <authorList>
            <person name="Matsumoto Y."/>
            <person name="Kinjo T."/>
            <person name="Motooka D."/>
            <person name="Nabeya D."/>
            <person name="Jung N."/>
            <person name="Uechi K."/>
            <person name="Horii T."/>
            <person name="Iida T."/>
            <person name="Fujita J."/>
            <person name="Nakamura S."/>
        </authorList>
    </citation>
    <scope>NUCLEOTIDE SEQUENCE [LARGE SCALE GENOMIC DNA]</scope>
    <source>
        <strain evidence="2 3">JCM 17783</strain>
    </source>
</reference>
<keyword evidence="3" id="KW-1185">Reference proteome</keyword>
<dbReference type="KEGG" id="msto:MSTO_56630"/>
<evidence type="ECO:0000313" key="3">
    <source>
        <dbReference type="Proteomes" id="UP000467130"/>
    </source>
</evidence>
<evidence type="ECO:0000313" key="2">
    <source>
        <dbReference type="EMBL" id="BBY25458.1"/>
    </source>
</evidence>
<name>A0A7I7QGT5_9MYCO</name>